<dbReference type="Pfam" id="PF07044">
    <property type="entry name" value="DUF1329"/>
    <property type="match status" value="1"/>
</dbReference>
<dbReference type="AlphaFoldDB" id="A0A1V0B969"/>
<accession>A0A1V0B969</accession>
<dbReference type="CDD" id="cd16329">
    <property type="entry name" value="LolA_like"/>
    <property type="match status" value="1"/>
</dbReference>
<gene>
    <name evidence="2" type="ORF">BVH74_17700</name>
</gene>
<reference evidence="2 3" key="1">
    <citation type="submission" date="2017-03" db="EMBL/GenBank/DDBJ databases">
        <title>Complete genome sequence of the novel DNRA strain Pseudomonas sp. S-6-2 isolated from Chinese polluted river sediment. Journal of Biotechnology.</title>
        <authorList>
            <person name="Li J."/>
            <person name="Xiang F."/>
            <person name="Wang L."/>
            <person name="Xi L."/>
            <person name="Liu J."/>
        </authorList>
    </citation>
    <scope>NUCLEOTIDE SEQUENCE [LARGE SCALE GENOMIC DNA]</scope>
    <source>
        <strain evidence="2 3">S-6-2</strain>
    </source>
</reference>
<protein>
    <submittedName>
        <fullName evidence="2">Outer membrane lipoprotein-sorting protein</fullName>
    </submittedName>
</protein>
<dbReference type="EMBL" id="CP020100">
    <property type="protein sequence ID" value="AQZ96475.1"/>
    <property type="molecule type" value="Genomic_DNA"/>
</dbReference>
<sequence>MSKHGAVIALAAAVSLAISSLANAAVSPEEAARLGQDLTCVGAERAGNADGSIPEFTGKYVGVVPGWEPEPNSGEHPVDPFADDPVLLEINASNYKNHLENLTDGQVAMFERYPETYVINVYQGRRDFAYPEFVCERAKWNALNAQLTHDGMGISAKGFIPFPIPKNGYELKWNHQVPFRSTTQDETRDIGAVTANGNISWGRSHGICLNSGNFADREVMTDQSPGVMAYCSTQVLLPLRERGNMSMNHEPFNWATSARTAWSYNTGTRRVRLAPGYGFDQPMPGSNGTMTIDEDRLFNGSPERYDWTLVGKREIYVPANAYKLNSKETSYDELLTVNHPNPEFLRYEKRRVWVLEAKLKPTSRHLYSRRVLFIDEDTWHGVMADNYDTRGNLWKHGVLSYYYHPDTSAWQAGTSFYHDLNSSSYVGYSMTMDRDQGPILNRNDLTPAMFTPDRLRAMGR</sequence>
<evidence type="ECO:0000256" key="1">
    <source>
        <dbReference type="SAM" id="SignalP"/>
    </source>
</evidence>
<dbReference type="Proteomes" id="UP000243488">
    <property type="component" value="Chromosome"/>
</dbReference>
<evidence type="ECO:0000313" key="3">
    <source>
        <dbReference type="Proteomes" id="UP000243488"/>
    </source>
</evidence>
<keyword evidence="2" id="KW-0449">Lipoprotein</keyword>
<dbReference type="RefSeq" id="WP_080051383.1">
    <property type="nucleotide sequence ID" value="NZ_CP020100.1"/>
</dbReference>
<proteinExistence type="predicted"/>
<name>A0A1V0B969_9GAMM</name>
<feature type="chain" id="PRO_5013024858" evidence="1">
    <location>
        <begin position="25"/>
        <end position="460"/>
    </location>
</feature>
<dbReference type="STRING" id="1931241.BVH74_17700"/>
<evidence type="ECO:0000313" key="2">
    <source>
        <dbReference type="EMBL" id="AQZ96475.1"/>
    </source>
</evidence>
<feature type="signal peptide" evidence="1">
    <location>
        <begin position="1"/>
        <end position="24"/>
    </location>
</feature>
<dbReference type="Gene3D" id="2.50.20.10">
    <property type="entry name" value="Lipoprotein localisation LolA/LolB/LppX"/>
    <property type="match status" value="1"/>
</dbReference>
<keyword evidence="1" id="KW-0732">Signal</keyword>
<dbReference type="InterPro" id="IPR010752">
    <property type="entry name" value="DUF1329"/>
</dbReference>
<dbReference type="KEGG" id="ppha:BVH74_17700"/>
<keyword evidence="3" id="KW-1185">Reference proteome</keyword>
<organism evidence="2 3">
    <name type="scientific">Halopseudomonas phragmitis</name>
    <dbReference type="NCBI Taxonomy" id="1931241"/>
    <lineage>
        <taxon>Bacteria</taxon>
        <taxon>Pseudomonadati</taxon>
        <taxon>Pseudomonadota</taxon>
        <taxon>Gammaproteobacteria</taxon>
        <taxon>Pseudomonadales</taxon>
        <taxon>Pseudomonadaceae</taxon>
        <taxon>Halopseudomonas</taxon>
    </lineage>
</organism>